<evidence type="ECO:0000313" key="14">
    <source>
        <dbReference type="Proteomes" id="UP000275652"/>
    </source>
</evidence>
<dbReference type="Proteomes" id="UP000275652">
    <property type="component" value="Unassembled WGS sequence"/>
</dbReference>
<protein>
    <recommendedName>
        <fullName evidence="9">ER membrane protein complex subunit 7 beta-sandwich domain-containing protein</fullName>
    </recommendedName>
</protein>
<evidence type="ECO:0000313" key="11">
    <source>
        <dbReference type="EMBL" id="RHY69941.1"/>
    </source>
</evidence>
<evidence type="ECO:0000259" key="9">
    <source>
        <dbReference type="Pfam" id="PF09430"/>
    </source>
</evidence>
<dbReference type="Proteomes" id="UP000266643">
    <property type="component" value="Unassembled WGS sequence"/>
</dbReference>
<dbReference type="EMBL" id="QUTB01003043">
    <property type="protein sequence ID" value="RHY69941.1"/>
    <property type="molecule type" value="Genomic_DNA"/>
</dbReference>
<feature type="domain" description="ER membrane protein complex subunit 7 beta-sandwich" evidence="9">
    <location>
        <begin position="47"/>
        <end position="149"/>
    </location>
</feature>
<dbReference type="EMBL" id="QUTD01009622">
    <property type="protein sequence ID" value="RHY42339.1"/>
    <property type="molecule type" value="Genomic_DNA"/>
</dbReference>
<dbReference type="GO" id="GO:0030246">
    <property type="term" value="F:carbohydrate binding"/>
    <property type="evidence" value="ECO:0007669"/>
    <property type="project" value="InterPro"/>
</dbReference>
<dbReference type="PROSITE" id="PS51257">
    <property type="entry name" value="PROKAR_LIPOPROTEIN"/>
    <property type="match status" value="1"/>
</dbReference>
<comment type="similarity">
    <text evidence="2">Belongs to the EMC7 family.</text>
</comment>
<evidence type="ECO:0000313" key="15">
    <source>
        <dbReference type="Proteomes" id="UP000283543"/>
    </source>
</evidence>
<evidence type="ECO:0000256" key="8">
    <source>
        <dbReference type="SAM" id="SignalP"/>
    </source>
</evidence>
<name>A0A397C9K9_APHAT</name>
<accession>A0A397C9K9</accession>
<sequence length="209" mass="22726">MSTARFTFIGLLWAALASCIMGATIEGRISYPANVPPPVSIDGGLPSLQVVLDGGARSTLSTHDGRFYFYDVPAGRYTVDIHSPVYIFSQFKVDISTTGDIRVLEFKYPGTPKLAVSHPLVVDALAQVQYFQPREKFSVIDLIKNPSFLALIVPLFMVWVLPKLTESMLDPEEFKQAQEEMGAAADPSSLIKGFFGGGGGDAKDDEDSD</sequence>
<evidence type="ECO:0000256" key="2">
    <source>
        <dbReference type="ARBA" id="ARBA00008880"/>
    </source>
</evidence>
<keyword evidence="5" id="KW-1133">Transmembrane helix</keyword>
<organism evidence="10 13">
    <name type="scientific">Aphanomyces astaci</name>
    <name type="common">Crayfish plague agent</name>
    <dbReference type="NCBI Taxonomy" id="112090"/>
    <lineage>
        <taxon>Eukaryota</taxon>
        <taxon>Sar</taxon>
        <taxon>Stramenopiles</taxon>
        <taxon>Oomycota</taxon>
        <taxon>Saprolegniomycetes</taxon>
        <taxon>Saprolegniales</taxon>
        <taxon>Verrucalvaceae</taxon>
        <taxon>Aphanomyces</taxon>
    </lineage>
</organism>
<evidence type="ECO:0000256" key="1">
    <source>
        <dbReference type="ARBA" id="ARBA00004167"/>
    </source>
</evidence>
<dbReference type="VEuPathDB" id="FungiDB:H257_07119"/>
<evidence type="ECO:0000256" key="4">
    <source>
        <dbReference type="ARBA" id="ARBA00022729"/>
    </source>
</evidence>
<dbReference type="PANTHER" id="PTHR13605:SF4">
    <property type="entry name" value="ER MEMBRANE PROTEIN COMPLEX SUBUNIT 7"/>
    <property type="match status" value="1"/>
</dbReference>
<evidence type="ECO:0000256" key="7">
    <source>
        <dbReference type="SAM" id="MobiDB-lite"/>
    </source>
</evidence>
<dbReference type="PANTHER" id="PTHR13605">
    <property type="entry name" value="ER MEMBRANE PROTEIN COMPLEX SUBUNIT 7"/>
    <property type="match status" value="1"/>
</dbReference>
<keyword evidence="4 8" id="KW-0732">Signal</keyword>
<comment type="caution">
    <text evidence="10">The sequence shown here is derived from an EMBL/GenBank/DDBJ whole genome shotgun (WGS) entry which is preliminary data.</text>
</comment>
<evidence type="ECO:0000313" key="13">
    <source>
        <dbReference type="Proteomes" id="UP000266643"/>
    </source>
</evidence>
<reference evidence="13 15" key="2">
    <citation type="submission" date="2018-08" db="EMBL/GenBank/DDBJ databases">
        <title>Aphanomyces genome sequencing and annotation.</title>
        <authorList>
            <person name="Minardi D."/>
            <person name="Oidtmann B."/>
            <person name="Van Der Giezen M."/>
            <person name="Studholme D.J."/>
        </authorList>
    </citation>
    <scope>NUCLEOTIDE SEQUENCE [LARGE SCALE GENOMIC DNA]</scope>
    <source>
        <strain evidence="10 13">D2</strain>
        <strain evidence="11 15">Si</strain>
    </source>
</reference>
<dbReference type="AlphaFoldDB" id="A0A397C9K9"/>
<keyword evidence="3" id="KW-0812">Transmembrane</keyword>
<dbReference type="InterPro" id="IPR019008">
    <property type="entry name" value="Beta_sandwich_EMC7"/>
</dbReference>
<keyword evidence="6" id="KW-0472">Membrane</keyword>
<gene>
    <name evidence="12" type="ORF">DYB28_010995</name>
    <name evidence="10" type="ORF">DYB30_013340</name>
    <name evidence="11" type="ORF">DYB34_008649</name>
</gene>
<evidence type="ECO:0000256" key="3">
    <source>
        <dbReference type="ARBA" id="ARBA00022692"/>
    </source>
</evidence>
<dbReference type="EMBL" id="QUTI01015466">
    <property type="protein sequence ID" value="RLO11641.1"/>
    <property type="molecule type" value="Genomic_DNA"/>
</dbReference>
<dbReference type="SUPFAM" id="SSF49452">
    <property type="entry name" value="Starch-binding domain-like"/>
    <property type="match status" value="1"/>
</dbReference>
<feature type="signal peptide" evidence="8">
    <location>
        <begin position="1"/>
        <end position="22"/>
    </location>
</feature>
<feature type="region of interest" description="Disordered" evidence="7">
    <location>
        <begin position="175"/>
        <end position="209"/>
    </location>
</feature>
<evidence type="ECO:0000313" key="10">
    <source>
        <dbReference type="EMBL" id="RHY42339.1"/>
    </source>
</evidence>
<evidence type="ECO:0000313" key="12">
    <source>
        <dbReference type="EMBL" id="RLO11641.1"/>
    </source>
</evidence>
<evidence type="ECO:0000256" key="5">
    <source>
        <dbReference type="ARBA" id="ARBA00022989"/>
    </source>
</evidence>
<dbReference type="InterPro" id="IPR013784">
    <property type="entry name" value="Carb-bd-like_fold"/>
</dbReference>
<dbReference type="InterPro" id="IPR039163">
    <property type="entry name" value="EMC7"/>
</dbReference>
<dbReference type="Pfam" id="PF09430">
    <property type="entry name" value="EMC7_beta-sandw"/>
    <property type="match status" value="1"/>
</dbReference>
<dbReference type="Proteomes" id="UP000283543">
    <property type="component" value="Unassembled WGS sequence"/>
</dbReference>
<reference evidence="12 14" key="1">
    <citation type="journal article" date="2018" name="J. Invertebr. Pathol.">
        <title>New genotyping method for the causative agent of crayfish plague (Aphanomyces astaci) based on whole genome data.</title>
        <authorList>
            <person name="Minardi D."/>
            <person name="Studholme D.J."/>
            <person name="van der Giezen M."/>
            <person name="Pretto T."/>
            <person name="Oidtmann B."/>
        </authorList>
    </citation>
    <scope>NUCLEOTIDE SEQUENCE [LARGE SCALE GENOMIC DNA]</scope>
    <source>
        <strain evidence="12 14">KB13</strain>
    </source>
</reference>
<dbReference type="GO" id="GO:0072546">
    <property type="term" value="C:EMC complex"/>
    <property type="evidence" value="ECO:0007669"/>
    <property type="project" value="TreeGrafter"/>
</dbReference>
<evidence type="ECO:0000256" key="6">
    <source>
        <dbReference type="ARBA" id="ARBA00023136"/>
    </source>
</evidence>
<comment type="subcellular location">
    <subcellularLocation>
        <location evidence="1">Membrane</location>
        <topology evidence="1">Single-pass membrane protein</topology>
    </subcellularLocation>
</comment>
<proteinExistence type="inferred from homology"/>
<feature type="chain" id="PRO_5039987518" description="ER membrane protein complex subunit 7 beta-sandwich domain-containing protein" evidence="8">
    <location>
        <begin position="23"/>
        <end position="209"/>
    </location>
</feature>